<protein>
    <recommendedName>
        <fullName evidence="3">SLH domain-containing protein</fullName>
    </recommendedName>
</protein>
<evidence type="ECO:0000313" key="1">
    <source>
        <dbReference type="EMBL" id="MFD2215055.1"/>
    </source>
</evidence>
<accession>A0ABW5C2A4</accession>
<name>A0ABW5C2A4_9BACI</name>
<comment type="caution">
    <text evidence="1">The sequence shown here is derived from an EMBL/GenBank/DDBJ whole genome shotgun (WGS) entry which is preliminary data.</text>
</comment>
<gene>
    <name evidence="1" type="ORF">ACFSKK_15300</name>
</gene>
<keyword evidence="2" id="KW-1185">Reference proteome</keyword>
<sequence length="300" mass="33607">MIASTKKLRSSLLKASTLLLVTSSILITPTISEAVNSKKPQLSNSEMTKYPAEIIKGIRLTLRIEKHGRLTPIEITEQIENMSKVNAMDTYIRSFPNDLTGSRVREIVHQIYKIDLDAISDLGAGTKQSVYPDQITKAIKQVVDVDDIDSYIHNLSKSEVMDLYLESYHYELAPSAIRVAINLIFGTNLDGISTLENSGIGLFSKGQWINQSSEDLFVVHTSDDDVDVKIYPTDYFKKRTGLDELPSDLQDSLKELGYYFNKEIGAYYYADPHGQSVPDSFKGQTLGLLIGYISTNYSDR</sequence>
<dbReference type="Proteomes" id="UP001597318">
    <property type="component" value="Unassembled WGS sequence"/>
</dbReference>
<dbReference type="RefSeq" id="WP_247346603.1">
    <property type="nucleotide sequence ID" value="NZ_CP095550.1"/>
</dbReference>
<proteinExistence type="predicted"/>
<reference evidence="2" key="1">
    <citation type="journal article" date="2019" name="Int. J. Syst. Evol. Microbiol.">
        <title>The Global Catalogue of Microorganisms (GCM) 10K type strain sequencing project: providing services to taxonomists for standard genome sequencing and annotation.</title>
        <authorList>
            <consortium name="The Broad Institute Genomics Platform"/>
            <consortium name="The Broad Institute Genome Sequencing Center for Infectious Disease"/>
            <person name="Wu L."/>
            <person name="Ma J."/>
        </authorList>
    </citation>
    <scope>NUCLEOTIDE SEQUENCE [LARGE SCALE GENOMIC DNA]</scope>
    <source>
        <strain evidence="2">CGMCC 1.15474</strain>
    </source>
</reference>
<evidence type="ECO:0008006" key="3">
    <source>
        <dbReference type="Google" id="ProtNLM"/>
    </source>
</evidence>
<dbReference type="EMBL" id="JBHUIK010000003">
    <property type="protein sequence ID" value="MFD2215055.1"/>
    <property type="molecule type" value="Genomic_DNA"/>
</dbReference>
<organism evidence="1 2">
    <name type="scientific">Metabacillus endolithicus</name>
    <dbReference type="NCBI Taxonomy" id="1535204"/>
    <lineage>
        <taxon>Bacteria</taxon>
        <taxon>Bacillati</taxon>
        <taxon>Bacillota</taxon>
        <taxon>Bacilli</taxon>
        <taxon>Bacillales</taxon>
        <taxon>Bacillaceae</taxon>
        <taxon>Metabacillus</taxon>
    </lineage>
</organism>
<evidence type="ECO:0000313" key="2">
    <source>
        <dbReference type="Proteomes" id="UP001597318"/>
    </source>
</evidence>